<dbReference type="Proteomes" id="UP000076842">
    <property type="component" value="Unassembled WGS sequence"/>
</dbReference>
<dbReference type="GO" id="GO:0005730">
    <property type="term" value="C:nucleolus"/>
    <property type="evidence" value="ECO:0007669"/>
    <property type="project" value="UniProtKB-SubCell"/>
</dbReference>
<dbReference type="AlphaFoldDB" id="A0A165E123"/>
<feature type="domain" description="Brix" evidence="6">
    <location>
        <begin position="28"/>
        <end position="246"/>
    </location>
</feature>
<dbReference type="SMART" id="SM00879">
    <property type="entry name" value="Brix"/>
    <property type="match status" value="1"/>
</dbReference>
<dbReference type="GO" id="GO:0019843">
    <property type="term" value="F:rRNA binding"/>
    <property type="evidence" value="ECO:0007669"/>
    <property type="project" value="UniProtKB-UniRule"/>
</dbReference>
<reference evidence="7 8" key="1">
    <citation type="journal article" date="2016" name="Mol. Biol. Evol.">
        <title>Comparative Genomics of Early-Diverging Mushroom-Forming Fungi Provides Insights into the Origins of Lignocellulose Decay Capabilities.</title>
        <authorList>
            <person name="Nagy L.G."/>
            <person name="Riley R."/>
            <person name="Tritt A."/>
            <person name="Adam C."/>
            <person name="Daum C."/>
            <person name="Floudas D."/>
            <person name="Sun H."/>
            <person name="Yadav J.S."/>
            <person name="Pangilinan J."/>
            <person name="Larsson K.H."/>
            <person name="Matsuura K."/>
            <person name="Barry K."/>
            <person name="Labutti K."/>
            <person name="Kuo R."/>
            <person name="Ohm R.A."/>
            <person name="Bhattacharya S.S."/>
            <person name="Shirouzu T."/>
            <person name="Yoshinaga Y."/>
            <person name="Martin F.M."/>
            <person name="Grigoriev I.V."/>
            <person name="Hibbett D.S."/>
        </authorList>
    </citation>
    <scope>NUCLEOTIDE SEQUENCE [LARGE SCALE GENOMIC DNA]</scope>
    <source>
        <strain evidence="7 8">HHB12733</strain>
    </source>
</reference>
<dbReference type="OrthoDB" id="407658at2759"/>
<dbReference type="InParanoid" id="A0A165E123"/>
<evidence type="ECO:0000313" key="7">
    <source>
        <dbReference type="EMBL" id="KZT53890.1"/>
    </source>
</evidence>
<evidence type="ECO:0000256" key="3">
    <source>
        <dbReference type="ARBA" id="ARBA00023242"/>
    </source>
</evidence>
<gene>
    <name evidence="7" type="ORF">CALCODRAFT_551403</name>
</gene>
<evidence type="ECO:0000313" key="8">
    <source>
        <dbReference type="Proteomes" id="UP000076842"/>
    </source>
</evidence>
<dbReference type="GO" id="GO:0000027">
    <property type="term" value="P:ribosomal large subunit assembly"/>
    <property type="evidence" value="ECO:0007669"/>
    <property type="project" value="InterPro"/>
</dbReference>
<evidence type="ECO:0000256" key="2">
    <source>
        <dbReference type="ARBA" id="ARBA00010782"/>
    </source>
</evidence>
<dbReference type="InterPro" id="IPR007109">
    <property type="entry name" value="Brix"/>
</dbReference>
<comment type="similarity">
    <text evidence="2 4">Belongs to the RPF2 family.</text>
</comment>
<evidence type="ECO:0000259" key="6">
    <source>
        <dbReference type="PROSITE" id="PS50833"/>
    </source>
</evidence>
<feature type="region of interest" description="Disordered" evidence="5">
    <location>
        <begin position="303"/>
        <end position="323"/>
    </location>
</feature>
<dbReference type="Pfam" id="PF04427">
    <property type="entry name" value="Brix"/>
    <property type="match status" value="1"/>
</dbReference>
<comment type="subcellular location">
    <subcellularLocation>
        <location evidence="1 4">Nucleus</location>
        <location evidence="1 4">Nucleolus</location>
    </subcellularLocation>
</comment>
<sequence>MLRVVKPKNARSKRAMLAREPQEVEPAKTAIFVKGSTTGERLNGVLRDLMALKRPNAISFSKKNAVHPFESTDSFIFWAQKNDAPLFLVGTHSKKRPHDLTLIRMYDSRVLEMLELGVDAYVPMSDFSGRKPPPGHRPLMTFDSPLFDTHPRFQQVKSLLLDLFNGEQIDGITLAGLEHVVQVSLGPLPASFTNESTEGKDLPPVHVRCYAMRFLASGQRTPRVELEPIGPALDLSLRRHQPPDEDLWRAATRKRKLEKRDVESGLGRKRKNVAVDEGGDMVGRVHVGRQDLGKLQGRKVRALKEERGAKRRRVEEGQMETEE</sequence>
<evidence type="ECO:0000256" key="5">
    <source>
        <dbReference type="SAM" id="MobiDB-lite"/>
    </source>
</evidence>
<keyword evidence="8" id="KW-1185">Reference proteome</keyword>
<evidence type="ECO:0000256" key="1">
    <source>
        <dbReference type="ARBA" id="ARBA00004604"/>
    </source>
</evidence>
<dbReference type="PROSITE" id="PS50833">
    <property type="entry name" value="BRIX"/>
    <property type="match status" value="1"/>
</dbReference>
<dbReference type="PANTHER" id="PTHR12728:SF0">
    <property type="entry name" value="RIBOSOME PRODUCTION FACTOR 2 HOMOLOG"/>
    <property type="match status" value="1"/>
</dbReference>
<proteinExistence type="inferred from homology"/>
<dbReference type="STRING" id="1353952.A0A165E123"/>
<name>A0A165E123_9BASI</name>
<dbReference type="InterPro" id="IPR039770">
    <property type="entry name" value="Rpf2"/>
</dbReference>
<dbReference type="FunCoup" id="A0A165E123">
    <property type="interactions" value="497"/>
</dbReference>
<accession>A0A165E123</accession>
<dbReference type="EMBL" id="KV424026">
    <property type="protein sequence ID" value="KZT53890.1"/>
    <property type="molecule type" value="Genomic_DNA"/>
</dbReference>
<dbReference type="GO" id="GO:0000463">
    <property type="term" value="P:maturation of LSU-rRNA from tricistronic rRNA transcript (SSU-rRNA, 5.8S rRNA, LSU-rRNA)"/>
    <property type="evidence" value="ECO:0007669"/>
    <property type="project" value="TreeGrafter"/>
</dbReference>
<protein>
    <recommendedName>
        <fullName evidence="4">Ribosome production factor 2 homolog</fullName>
    </recommendedName>
    <alternativeName>
        <fullName evidence="4">Ribosome biogenesis protein RPF2 homolog</fullName>
    </alternativeName>
</protein>
<feature type="compositionally biased region" description="Basic and acidic residues" evidence="5">
    <location>
        <begin position="303"/>
        <end position="316"/>
    </location>
</feature>
<keyword evidence="3 4" id="KW-0539">Nucleus</keyword>
<evidence type="ECO:0000256" key="4">
    <source>
        <dbReference type="RuleBase" id="RU367086"/>
    </source>
</evidence>
<dbReference type="PANTHER" id="PTHR12728">
    <property type="entry name" value="BRIX DOMAIN CONTAINING PROTEIN"/>
    <property type="match status" value="1"/>
</dbReference>
<organism evidence="7 8">
    <name type="scientific">Calocera cornea HHB12733</name>
    <dbReference type="NCBI Taxonomy" id="1353952"/>
    <lineage>
        <taxon>Eukaryota</taxon>
        <taxon>Fungi</taxon>
        <taxon>Dikarya</taxon>
        <taxon>Basidiomycota</taxon>
        <taxon>Agaricomycotina</taxon>
        <taxon>Dacrymycetes</taxon>
        <taxon>Dacrymycetales</taxon>
        <taxon>Dacrymycetaceae</taxon>
        <taxon>Calocera</taxon>
    </lineage>
</organism>